<gene>
    <name evidence="2" type="ORF">LCGC14_2317200</name>
</gene>
<comment type="caution">
    <text evidence="2">The sequence shown here is derived from an EMBL/GenBank/DDBJ whole genome shotgun (WGS) entry which is preliminary data.</text>
</comment>
<organism evidence="2">
    <name type="scientific">marine sediment metagenome</name>
    <dbReference type="NCBI Taxonomy" id="412755"/>
    <lineage>
        <taxon>unclassified sequences</taxon>
        <taxon>metagenomes</taxon>
        <taxon>ecological metagenomes</taxon>
    </lineage>
</organism>
<dbReference type="NCBIfam" id="TIGR03804">
    <property type="entry name" value="para_beta_helix"/>
    <property type="match status" value="2"/>
</dbReference>
<dbReference type="SMART" id="SM00710">
    <property type="entry name" value="PbH1"/>
    <property type="match status" value="12"/>
</dbReference>
<dbReference type="Gene3D" id="2.160.20.10">
    <property type="entry name" value="Single-stranded right-handed beta-helix, Pectin lyase-like"/>
    <property type="match status" value="2"/>
</dbReference>
<dbReference type="EMBL" id="LAZR01033017">
    <property type="protein sequence ID" value="KKL49268.1"/>
    <property type="molecule type" value="Genomic_DNA"/>
</dbReference>
<name>A0A0F9CJ30_9ZZZZ</name>
<dbReference type="InterPro" id="IPR007742">
    <property type="entry name" value="NosD_dom"/>
</dbReference>
<dbReference type="InterPro" id="IPR012334">
    <property type="entry name" value="Pectin_lyas_fold"/>
</dbReference>
<dbReference type="InterPro" id="IPR006626">
    <property type="entry name" value="PbH1"/>
</dbReference>
<protein>
    <recommendedName>
        <fullName evidence="1">Periplasmic copper-binding protein NosD beta helix domain-containing protein</fullName>
    </recommendedName>
</protein>
<evidence type="ECO:0000259" key="1">
    <source>
        <dbReference type="Pfam" id="PF05048"/>
    </source>
</evidence>
<accession>A0A0F9CJ30</accession>
<dbReference type="InterPro" id="IPR011050">
    <property type="entry name" value="Pectin_lyase_fold/virulence"/>
</dbReference>
<evidence type="ECO:0000313" key="2">
    <source>
        <dbReference type="EMBL" id="KKL49268.1"/>
    </source>
</evidence>
<proteinExistence type="predicted"/>
<dbReference type="SUPFAM" id="SSF51126">
    <property type="entry name" value="Pectin lyase-like"/>
    <property type="match status" value="1"/>
</dbReference>
<dbReference type="AlphaFoldDB" id="A0A0F9CJ30"/>
<feature type="domain" description="Periplasmic copper-binding protein NosD beta helix" evidence="1">
    <location>
        <begin position="231"/>
        <end position="426"/>
    </location>
</feature>
<reference evidence="2" key="1">
    <citation type="journal article" date="2015" name="Nature">
        <title>Complex archaea that bridge the gap between prokaryotes and eukaryotes.</title>
        <authorList>
            <person name="Spang A."/>
            <person name="Saw J.H."/>
            <person name="Jorgensen S.L."/>
            <person name="Zaremba-Niedzwiedzka K."/>
            <person name="Martijn J."/>
            <person name="Lind A.E."/>
            <person name="van Eijk R."/>
            <person name="Schleper C."/>
            <person name="Guy L."/>
            <person name="Ettema T.J."/>
        </authorList>
    </citation>
    <scope>NUCLEOTIDE SEQUENCE</scope>
</reference>
<feature type="non-terminal residue" evidence="2">
    <location>
        <position position="517"/>
    </location>
</feature>
<sequence>MNYGIDIDETLNSTIKNNNLNSSRLALFNSQFTVLINNSVVEDGITLFQSTDNMIYNNSLKWSSSSVNNIFMIIKSGNNVISNNTLINGSFKIEGSTVDQLIQKSFVNNILNNRKTEYIQNTSGLVVSEDFSQVFIINSSNIHLTNQNFDSIYTGVTVYYSSYITIDKSNFTNMYRNGIYLSGSDHSVIQNNHFKTIEYSGTRILVATNTTFSNNVLLYSNFGLDIQTTINTSIMGNTITFSEQGIFSGNNQYLLIENNVVSNSSIRNIYIGTSDNAEVINNTIYFGSNNNLDLFWSNNVKIIDNIIYGANLAGIRIDRSDYGYFENNTVYENEVGFNISISDYHTIIKNCISNNTLYGLYFTQSNRNTMNFNLTKNNANYGIYFDSTSGDSEILVNDFVDNNEGAKQAFSDGINFVAFNYWNDWVIQDVDLDNNNILDHPYILDGPGIVKDSYPQTNRVSGIESIVIPVGANFTFTIYSQTQINNLIIWTAFSPNASYYQLFQNNSLIQADTWISG</sequence>
<dbReference type="Pfam" id="PF05048">
    <property type="entry name" value="NosD"/>
    <property type="match status" value="1"/>
</dbReference>
<dbReference type="InterPro" id="IPR022441">
    <property type="entry name" value="Para_beta_helix_rpt-2"/>
</dbReference>